<feature type="region of interest" description="Disordered" evidence="1">
    <location>
        <begin position="34"/>
        <end position="106"/>
    </location>
</feature>
<proteinExistence type="predicted"/>
<reference evidence="2 3" key="1">
    <citation type="journal article" date="2018" name="Mol. Genet. Genomics">
        <title>The red deer Cervus elaphus genome CerEla1.0: sequencing, annotating, genes, and chromosomes.</title>
        <authorList>
            <person name="Bana N.A."/>
            <person name="Nyiri A."/>
            <person name="Nagy J."/>
            <person name="Frank K."/>
            <person name="Nagy T."/>
            <person name="Steger V."/>
            <person name="Schiller M."/>
            <person name="Lakatos P."/>
            <person name="Sugar L."/>
            <person name="Horn P."/>
            <person name="Barta E."/>
            <person name="Orosz L."/>
        </authorList>
    </citation>
    <scope>NUCLEOTIDE SEQUENCE [LARGE SCALE GENOMIC DNA]</scope>
    <source>
        <strain evidence="2">Hungarian</strain>
    </source>
</reference>
<name>A0A212CTQ6_CEREH</name>
<gene>
    <name evidence="2" type="ORF">Celaphus_00005946</name>
</gene>
<evidence type="ECO:0000313" key="3">
    <source>
        <dbReference type="Proteomes" id="UP000242450"/>
    </source>
</evidence>
<sequence length="106" mass="11380">MHCKHLLVKDTSLSGGGSHGDLVCHRHKEVRTVTRLEHEEAKPPEGARGGSLRRGKKTNQKTKSPRVAPPGLRGAGGHALPPQSGSTHFWRDRVAEAEPDLRGGVG</sequence>
<dbReference type="Proteomes" id="UP000242450">
    <property type="component" value="Chromosome 12"/>
</dbReference>
<dbReference type="AlphaFoldDB" id="A0A212CTQ6"/>
<feature type="compositionally biased region" description="Basic and acidic residues" evidence="1">
    <location>
        <begin position="89"/>
        <end position="106"/>
    </location>
</feature>
<keyword evidence="3" id="KW-1185">Reference proteome</keyword>
<protein>
    <submittedName>
        <fullName evidence="2">Uncharacterized protein</fullName>
    </submittedName>
</protein>
<dbReference type="EMBL" id="MKHE01000012">
    <property type="protein sequence ID" value="OWK09389.1"/>
    <property type="molecule type" value="Genomic_DNA"/>
</dbReference>
<evidence type="ECO:0000313" key="2">
    <source>
        <dbReference type="EMBL" id="OWK09389.1"/>
    </source>
</evidence>
<feature type="region of interest" description="Disordered" evidence="1">
    <location>
        <begin position="1"/>
        <end position="22"/>
    </location>
</feature>
<accession>A0A212CTQ6</accession>
<feature type="compositionally biased region" description="Basic and acidic residues" evidence="1">
    <location>
        <begin position="34"/>
        <end position="45"/>
    </location>
</feature>
<evidence type="ECO:0000256" key="1">
    <source>
        <dbReference type="SAM" id="MobiDB-lite"/>
    </source>
</evidence>
<comment type="caution">
    <text evidence="2">The sequence shown here is derived from an EMBL/GenBank/DDBJ whole genome shotgun (WGS) entry which is preliminary data.</text>
</comment>
<organism evidence="2 3">
    <name type="scientific">Cervus elaphus hippelaphus</name>
    <name type="common">European red deer</name>
    <dbReference type="NCBI Taxonomy" id="46360"/>
    <lineage>
        <taxon>Eukaryota</taxon>
        <taxon>Metazoa</taxon>
        <taxon>Chordata</taxon>
        <taxon>Craniata</taxon>
        <taxon>Vertebrata</taxon>
        <taxon>Euteleostomi</taxon>
        <taxon>Mammalia</taxon>
        <taxon>Eutheria</taxon>
        <taxon>Laurasiatheria</taxon>
        <taxon>Artiodactyla</taxon>
        <taxon>Ruminantia</taxon>
        <taxon>Pecora</taxon>
        <taxon>Cervidae</taxon>
        <taxon>Cervinae</taxon>
        <taxon>Cervus</taxon>
    </lineage>
</organism>
<feature type="compositionally biased region" description="Basic residues" evidence="1">
    <location>
        <begin position="51"/>
        <end position="64"/>
    </location>
</feature>